<dbReference type="EMBL" id="BOMF01000136">
    <property type="protein sequence ID" value="GID49870.1"/>
    <property type="molecule type" value="Genomic_DNA"/>
</dbReference>
<proteinExistence type="predicted"/>
<comment type="caution">
    <text evidence="1">The sequence shown here is derived from an EMBL/GenBank/DDBJ whole genome shotgun (WGS) entry which is preliminary data.</text>
</comment>
<protein>
    <recommendedName>
        <fullName evidence="2">Glutaredoxin</fullName>
    </recommendedName>
</protein>
<name>A0ABQ3WU89_9ACTN</name>
<dbReference type="RefSeq" id="WP_204299950.1">
    <property type="nucleotide sequence ID" value="NZ_BAAAGQ010000038.1"/>
</dbReference>
<evidence type="ECO:0000313" key="1">
    <source>
        <dbReference type="EMBL" id="GID49870.1"/>
    </source>
</evidence>
<reference evidence="1" key="1">
    <citation type="submission" date="2021-01" db="EMBL/GenBank/DDBJ databases">
        <title>Whole genome shotgun sequence of Actinoplanes capillaceus NBRC 16408.</title>
        <authorList>
            <person name="Komaki H."/>
            <person name="Tamura T."/>
        </authorList>
    </citation>
    <scope>NUCLEOTIDE SEQUENCE [LARGE SCALE GENOMIC DNA]</scope>
    <source>
        <strain evidence="1">NBRC 16408</strain>
    </source>
</reference>
<dbReference type="InterPro" id="IPR036249">
    <property type="entry name" value="Thioredoxin-like_sf"/>
</dbReference>
<accession>A0ABQ3WU89</accession>
<organism evidence="1">
    <name type="scientific">Actinoplanes campanulatus</name>
    <dbReference type="NCBI Taxonomy" id="113559"/>
    <lineage>
        <taxon>Bacteria</taxon>
        <taxon>Bacillati</taxon>
        <taxon>Actinomycetota</taxon>
        <taxon>Actinomycetes</taxon>
        <taxon>Micromonosporales</taxon>
        <taxon>Micromonosporaceae</taxon>
        <taxon>Actinoplanes</taxon>
    </lineage>
</organism>
<dbReference type="SUPFAM" id="SSF52833">
    <property type="entry name" value="Thioredoxin-like"/>
    <property type="match status" value="1"/>
</dbReference>
<sequence>MPTTTIITLVEAPACHFCVDAQHALTELARQHPIRVDLVAADSDAGQHLIAAHRPAMFPLVLLDGAFFSAGRLPRRKLQALLAAEPAGARS</sequence>
<evidence type="ECO:0008006" key="2">
    <source>
        <dbReference type="Google" id="ProtNLM"/>
    </source>
</evidence>
<dbReference type="Gene3D" id="3.40.30.10">
    <property type="entry name" value="Glutaredoxin"/>
    <property type="match status" value="1"/>
</dbReference>
<gene>
    <name evidence="1" type="ORF">Aca07nite_71450</name>
</gene>